<reference evidence="3" key="1">
    <citation type="submission" date="2022-10" db="EMBL/GenBank/DDBJ databases">
        <authorList>
            <person name="Botero Cardona J."/>
        </authorList>
    </citation>
    <scope>NUCLEOTIDE SEQUENCE</scope>
    <source>
        <strain evidence="3">LMG 31819</strain>
        <strain evidence="4">R-53529</strain>
    </source>
</reference>
<evidence type="ECO:0000313" key="6">
    <source>
        <dbReference type="Proteomes" id="UP001154259"/>
    </source>
</evidence>
<evidence type="ECO:0000313" key="4">
    <source>
        <dbReference type="EMBL" id="CAI3957322.1"/>
    </source>
</evidence>
<dbReference type="InterPro" id="IPR052910">
    <property type="entry name" value="ABC-Purine-Binding"/>
</dbReference>
<dbReference type="EMBL" id="CAMXCS010000008">
    <property type="protein sequence ID" value="CAI3957322.1"/>
    <property type="molecule type" value="Genomic_DNA"/>
</dbReference>
<dbReference type="Gene3D" id="3.40.50.2300">
    <property type="match status" value="2"/>
</dbReference>
<keyword evidence="6" id="KW-1185">Reference proteome</keyword>
<dbReference type="InterPro" id="IPR003760">
    <property type="entry name" value="PnrA-like"/>
</dbReference>
<protein>
    <submittedName>
        <fullName evidence="3">PBP1-ABC superfamily</fullName>
    </submittedName>
</protein>
<sequence>MEILKRRHFIGGIGSFFLPSYAQAETTPLSSISLLPQDGSIAFCYSGPKTDGGWGTLHERGRLEVSKYFPKLRITSIENVPYSIQATRLFRYLIAEGVQMIITNSNYDNFLHDVSNYAQNVSFTECNGHITTANLGWFYLDHWYAFYIFGYISALITKTNKLGFISSFPIPSVYSAVNAITLGARKINPLINVQVIHTGSWFNPKVTIQAANALCDQGCDILLSIMNDMSYLRVAEQRNIKAFLYNNMTPPIRSKAYINSILCDFSNMYIQQIQQRMNGTWNSKPVLLKLGQDYNIFRWGTSISSTIRYQATALYENILRGYNPFQGPIYNNKRQLKVTSNTTMKNIDLYQWNWAVEGVTGL</sequence>
<keyword evidence="1" id="KW-0732">Signal</keyword>
<gene>
    <name evidence="4" type="ORF">R53529_LOCUS2077</name>
    <name evidence="3" type="ORF">R53530_LOCUS2074</name>
</gene>
<evidence type="ECO:0000259" key="2">
    <source>
        <dbReference type="Pfam" id="PF02608"/>
    </source>
</evidence>
<proteinExistence type="predicted"/>
<evidence type="ECO:0000313" key="3">
    <source>
        <dbReference type="EMBL" id="CAI3955173.1"/>
    </source>
</evidence>
<dbReference type="PANTHER" id="PTHR43208:SF1">
    <property type="entry name" value="ABC TRANSPORTER SUBSTRATE-BINDING PROTEIN"/>
    <property type="match status" value="1"/>
</dbReference>
<accession>A0A9W4XAH2</accession>
<organism evidence="3 5">
    <name type="scientific">Commensalibacter communis</name>
    <dbReference type="NCBI Taxonomy" id="2972786"/>
    <lineage>
        <taxon>Bacteria</taxon>
        <taxon>Pseudomonadati</taxon>
        <taxon>Pseudomonadota</taxon>
        <taxon>Alphaproteobacteria</taxon>
        <taxon>Acetobacterales</taxon>
        <taxon>Acetobacteraceae</taxon>
    </lineage>
</organism>
<dbReference type="Pfam" id="PF02608">
    <property type="entry name" value="Bmp"/>
    <property type="match status" value="1"/>
</dbReference>
<evidence type="ECO:0000256" key="1">
    <source>
        <dbReference type="ARBA" id="ARBA00022729"/>
    </source>
</evidence>
<dbReference type="GO" id="GO:0005886">
    <property type="term" value="C:plasma membrane"/>
    <property type="evidence" value="ECO:0007669"/>
    <property type="project" value="InterPro"/>
</dbReference>
<name>A0A9W4XAH2_9PROT</name>
<dbReference type="EMBL" id="CAMXCM010000008">
    <property type="protein sequence ID" value="CAI3955173.1"/>
    <property type="molecule type" value="Genomic_DNA"/>
</dbReference>
<dbReference type="PANTHER" id="PTHR43208">
    <property type="entry name" value="ABC TRANSPORTER SUBSTRATE-BINDING PROTEIN"/>
    <property type="match status" value="1"/>
</dbReference>
<dbReference type="Proteomes" id="UP001154259">
    <property type="component" value="Unassembled WGS sequence"/>
</dbReference>
<feature type="domain" description="ABC transporter substrate-binding protein PnrA-like" evidence="2">
    <location>
        <begin position="40"/>
        <end position="293"/>
    </location>
</feature>
<dbReference type="AlphaFoldDB" id="A0A9W4XAH2"/>
<comment type="caution">
    <text evidence="3">The sequence shown here is derived from an EMBL/GenBank/DDBJ whole genome shotgun (WGS) entry which is preliminary data.</text>
</comment>
<evidence type="ECO:0000313" key="5">
    <source>
        <dbReference type="Proteomes" id="UP001154255"/>
    </source>
</evidence>
<dbReference type="Proteomes" id="UP001154255">
    <property type="component" value="Unassembled WGS sequence"/>
</dbReference>
<dbReference type="RefSeq" id="WP_271790498.1">
    <property type="nucleotide sequence ID" value="NZ_CAMXCM010000008.1"/>
</dbReference>